<dbReference type="InterPro" id="IPR001761">
    <property type="entry name" value="Peripla_BP/Lac1_sug-bd_dom"/>
</dbReference>
<proteinExistence type="predicted"/>
<feature type="domain" description="HTH lacI-type" evidence="5">
    <location>
        <begin position="3"/>
        <end position="58"/>
    </location>
</feature>
<keyword evidence="4" id="KW-0804">Transcription</keyword>
<comment type="caution">
    <text evidence="6">The sequence shown here is derived from an EMBL/GenBank/DDBJ whole genome shotgun (WGS) entry which is preliminary data.</text>
</comment>
<evidence type="ECO:0000313" key="6">
    <source>
        <dbReference type="EMBL" id="NBG87785.1"/>
    </source>
</evidence>
<dbReference type="Gene3D" id="3.40.50.2300">
    <property type="match status" value="2"/>
</dbReference>
<evidence type="ECO:0000256" key="3">
    <source>
        <dbReference type="ARBA" id="ARBA00023125"/>
    </source>
</evidence>
<keyword evidence="2" id="KW-0805">Transcription regulation</keyword>
<dbReference type="Pfam" id="PF00356">
    <property type="entry name" value="LacI"/>
    <property type="match status" value="1"/>
</dbReference>
<keyword evidence="3" id="KW-0238">DNA-binding</keyword>
<name>A0AA43XKZ2_9CLOT</name>
<evidence type="ECO:0000256" key="4">
    <source>
        <dbReference type="ARBA" id="ARBA00023163"/>
    </source>
</evidence>
<dbReference type="AlphaFoldDB" id="A0AA43XKZ2"/>
<gene>
    <name evidence="6" type="ORF">ISALK_04660</name>
</gene>
<dbReference type="PROSITE" id="PS50932">
    <property type="entry name" value="HTH_LACI_2"/>
    <property type="match status" value="1"/>
</dbReference>
<dbReference type="PANTHER" id="PTHR30146:SF148">
    <property type="entry name" value="HTH-TYPE TRANSCRIPTIONAL REPRESSOR PURR-RELATED"/>
    <property type="match status" value="1"/>
</dbReference>
<protein>
    <submittedName>
        <fullName evidence="6">LacI family transcriptional regulator</fullName>
    </submittedName>
</protein>
<reference evidence="6 7" key="1">
    <citation type="submission" date="2019-04" db="EMBL/GenBank/DDBJ databases">
        <title>Isachenkonia alkalipeptolytica gen. nov. sp. nov. a new anaerobic, alkiliphilic organothrophic bacterium capable to reduce synthesized ferrihydrite isolated from a soda lake.</title>
        <authorList>
            <person name="Toshchakov S.V."/>
            <person name="Zavarzina D.G."/>
            <person name="Zhilina T.N."/>
            <person name="Kostrikina N.A."/>
            <person name="Kublanov I.V."/>
        </authorList>
    </citation>
    <scope>NUCLEOTIDE SEQUENCE [LARGE SCALE GENOMIC DNA]</scope>
    <source>
        <strain evidence="6 7">Z-1701</strain>
    </source>
</reference>
<evidence type="ECO:0000259" key="5">
    <source>
        <dbReference type="PROSITE" id="PS50932"/>
    </source>
</evidence>
<dbReference type="GO" id="GO:0003700">
    <property type="term" value="F:DNA-binding transcription factor activity"/>
    <property type="evidence" value="ECO:0007669"/>
    <property type="project" value="TreeGrafter"/>
</dbReference>
<organism evidence="6 7">
    <name type="scientific">Isachenkonia alkalipeptolytica</name>
    <dbReference type="NCBI Taxonomy" id="2565777"/>
    <lineage>
        <taxon>Bacteria</taxon>
        <taxon>Bacillati</taxon>
        <taxon>Bacillota</taxon>
        <taxon>Clostridia</taxon>
        <taxon>Eubacteriales</taxon>
        <taxon>Clostridiaceae</taxon>
        <taxon>Isachenkonia</taxon>
    </lineage>
</organism>
<dbReference type="InterPro" id="IPR000843">
    <property type="entry name" value="HTH_LacI"/>
</dbReference>
<dbReference type="Proteomes" id="UP000449710">
    <property type="component" value="Unassembled WGS sequence"/>
</dbReference>
<dbReference type="Pfam" id="PF00532">
    <property type="entry name" value="Peripla_BP_1"/>
    <property type="match status" value="1"/>
</dbReference>
<dbReference type="SMART" id="SM00354">
    <property type="entry name" value="HTH_LACI"/>
    <property type="match status" value="1"/>
</dbReference>
<dbReference type="InterPro" id="IPR010982">
    <property type="entry name" value="Lambda_DNA-bd_dom_sf"/>
</dbReference>
<dbReference type="RefSeq" id="WP_160719609.1">
    <property type="nucleotide sequence ID" value="NZ_SUMG01000004.1"/>
</dbReference>
<dbReference type="CDD" id="cd01392">
    <property type="entry name" value="HTH_LacI"/>
    <property type="match status" value="1"/>
</dbReference>
<dbReference type="EMBL" id="SUMG01000004">
    <property type="protein sequence ID" value="NBG87785.1"/>
    <property type="molecule type" value="Genomic_DNA"/>
</dbReference>
<keyword evidence="7" id="KW-1185">Reference proteome</keyword>
<dbReference type="InterPro" id="IPR028082">
    <property type="entry name" value="Peripla_BP_I"/>
</dbReference>
<evidence type="ECO:0000313" key="7">
    <source>
        <dbReference type="Proteomes" id="UP000449710"/>
    </source>
</evidence>
<dbReference type="CDD" id="cd06267">
    <property type="entry name" value="PBP1_LacI_sugar_binding-like"/>
    <property type="match status" value="1"/>
</dbReference>
<dbReference type="Gene3D" id="1.10.260.40">
    <property type="entry name" value="lambda repressor-like DNA-binding domains"/>
    <property type="match status" value="1"/>
</dbReference>
<evidence type="ECO:0000256" key="1">
    <source>
        <dbReference type="ARBA" id="ARBA00022491"/>
    </source>
</evidence>
<dbReference type="PROSITE" id="PS00356">
    <property type="entry name" value="HTH_LACI_1"/>
    <property type="match status" value="1"/>
</dbReference>
<accession>A0AA43XKZ2</accession>
<keyword evidence="1" id="KW-0678">Repressor</keyword>
<dbReference type="PANTHER" id="PTHR30146">
    <property type="entry name" value="LACI-RELATED TRANSCRIPTIONAL REPRESSOR"/>
    <property type="match status" value="1"/>
</dbReference>
<evidence type="ECO:0000256" key="2">
    <source>
        <dbReference type="ARBA" id="ARBA00023015"/>
    </source>
</evidence>
<dbReference type="SUPFAM" id="SSF53822">
    <property type="entry name" value="Periplasmic binding protein-like I"/>
    <property type="match status" value="1"/>
</dbReference>
<dbReference type="GO" id="GO:0000976">
    <property type="term" value="F:transcription cis-regulatory region binding"/>
    <property type="evidence" value="ECO:0007669"/>
    <property type="project" value="TreeGrafter"/>
</dbReference>
<dbReference type="SUPFAM" id="SSF47413">
    <property type="entry name" value="lambda repressor-like DNA-binding domains"/>
    <property type="match status" value="1"/>
</dbReference>
<sequence length="336" mass="37136">MKTTLKDIADATGVSITAVSKVLNGKPIRISDKKRKEILAVAEGMNYRANPAARALVTNRSGLIGLIVPDIENPYFSRLAKHLEKHCLHQGSVLLILNSNEQAEGDLRLLDVLSSRQVEAIFYCPSFEAFNDHRVKEKLTKLSIPLIQVDRAFTSLPYSKVVFDNEQGAYEATGHLLSKGHQKIGIIAPPIIQGHPADRLQGYRRALNEKGCVPEGSWIFYGDYDYNSGYQGGKALLETEVTAVFSCNDRMTLGFLKALREQGKSVPKDLSLVSNDNVAEDFTFGLAVTTVIQDAALLADASFHAYRTLRENGKITETLLQPTFIERDSVDELTKP</sequence>